<name>A0A7W6M7C6_9RHOB</name>
<evidence type="ECO:0000313" key="4">
    <source>
        <dbReference type="EMBL" id="MBB4173397.1"/>
    </source>
</evidence>
<sequence length="247" mass="26444">MTEADVTHDAFLGGLLYLLQPRSGYRAGLDAVLLSACVKAKKGQSVLELGCGAGAAILCLGTRVPGLTLVGVERNAGYAALARRNGGELLEVVQADLTELPIELRQRQFDHVLANPPFYDRSASVASDDVAREAARGAETALKDWVKVAAKRLAPKGQMHLIHLAQYLPDILAALPSGIGSVEVLPLAARAGRDPDRVILRARKNGRAAFKLHAPLVLHQGERHETDRPDYTPAVNEVLKSGAALRF</sequence>
<dbReference type="PROSITE" id="PS00092">
    <property type="entry name" value="N6_MTASE"/>
    <property type="match status" value="1"/>
</dbReference>
<keyword evidence="5" id="KW-1185">Reference proteome</keyword>
<proteinExistence type="predicted"/>
<evidence type="ECO:0000256" key="1">
    <source>
        <dbReference type="ARBA" id="ARBA00022603"/>
    </source>
</evidence>
<comment type="caution">
    <text evidence="4">The sequence shown here is derived from an EMBL/GenBank/DDBJ whole genome shotgun (WGS) entry which is preliminary data.</text>
</comment>
<dbReference type="InterPro" id="IPR029063">
    <property type="entry name" value="SAM-dependent_MTases_sf"/>
</dbReference>
<keyword evidence="1 4" id="KW-0489">Methyltransferase</keyword>
<dbReference type="EMBL" id="JACIFU010000001">
    <property type="protein sequence ID" value="MBB4173397.1"/>
    <property type="molecule type" value="Genomic_DNA"/>
</dbReference>
<accession>A0A7W6M7C6</accession>
<dbReference type="Gene3D" id="3.40.50.150">
    <property type="entry name" value="Vaccinia Virus protein VP39"/>
    <property type="match status" value="1"/>
</dbReference>
<dbReference type="InterPro" id="IPR002052">
    <property type="entry name" value="DNA_methylase_N6_adenine_CS"/>
</dbReference>
<dbReference type="GO" id="GO:0003676">
    <property type="term" value="F:nucleic acid binding"/>
    <property type="evidence" value="ECO:0007669"/>
    <property type="project" value="InterPro"/>
</dbReference>
<dbReference type="AlphaFoldDB" id="A0A7W6M7C6"/>
<dbReference type="OrthoDB" id="5489421at2"/>
<dbReference type="PANTHER" id="PTHR47739:SF1">
    <property type="entry name" value="TRNA1(VAL) (ADENINE(37)-N6)-METHYLTRANSFERASE"/>
    <property type="match status" value="1"/>
</dbReference>
<dbReference type="CDD" id="cd02440">
    <property type="entry name" value="AdoMet_MTases"/>
    <property type="match status" value="1"/>
</dbReference>
<protein>
    <submittedName>
        <fullName evidence="4">tRNA1(Val) A37 N6-methylase TrmN6</fullName>
    </submittedName>
</protein>
<feature type="domain" description="Methyltransferase small" evidence="3">
    <location>
        <begin position="33"/>
        <end position="143"/>
    </location>
</feature>
<dbReference type="InterPro" id="IPR050210">
    <property type="entry name" value="tRNA_Adenine-N(6)_MTase"/>
</dbReference>
<evidence type="ECO:0000313" key="5">
    <source>
        <dbReference type="Proteomes" id="UP000565745"/>
    </source>
</evidence>
<dbReference type="Pfam" id="PF05175">
    <property type="entry name" value="MTS"/>
    <property type="match status" value="1"/>
</dbReference>
<dbReference type="GO" id="GO:0008757">
    <property type="term" value="F:S-adenosylmethionine-dependent methyltransferase activity"/>
    <property type="evidence" value="ECO:0007669"/>
    <property type="project" value="UniProtKB-ARBA"/>
</dbReference>
<dbReference type="RefSeq" id="WP_025054564.1">
    <property type="nucleotide sequence ID" value="NZ_JACIFU010000001.1"/>
</dbReference>
<dbReference type="SUPFAM" id="SSF53335">
    <property type="entry name" value="S-adenosyl-L-methionine-dependent methyltransferases"/>
    <property type="match status" value="1"/>
</dbReference>
<evidence type="ECO:0000256" key="2">
    <source>
        <dbReference type="ARBA" id="ARBA00022691"/>
    </source>
</evidence>
<reference evidence="4 5" key="1">
    <citation type="submission" date="2020-08" db="EMBL/GenBank/DDBJ databases">
        <title>Genomic Encyclopedia of Type Strains, Phase IV (KMG-IV): sequencing the most valuable type-strain genomes for metagenomic binning, comparative biology and taxonomic classification.</title>
        <authorList>
            <person name="Goeker M."/>
        </authorList>
    </citation>
    <scope>NUCLEOTIDE SEQUENCE [LARGE SCALE GENOMIC DNA]</scope>
    <source>
        <strain evidence="4 5">DSM 101015</strain>
    </source>
</reference>
<dbReference type="GO" id="GO:0032259">
    <property type="term" value="P:methylation"/>
    <property type="evidence" value="ECO:0007669"/>
    <property type="project" value="UniProtKB-KW"/>
</dbReference>
<keyword evidence="2" id="KW-0949">S-adenosyl-L-methionine</keyword>
<keyword evidence="1 4" id="KW-0808">Transferase</keyword>
<organism evidence="4 5">
    <name type="scientific">Sulfitobacter noctilucicola</name>
    <dbReference type="NCBI Taxonomy" id="1342301"/>
    <lineage>
        <taxon>Bacteria</taxon>
        <taxon>Pseudomonadati</taxon>
        <taxon>Pseudomonadota</taxon>
        <taxon>Alphaproteobacteria</taxon>
        <taxon>Rhodobacterales</taxon>
        <taxon>Roseobacteraceae</taxon>
        <taxon>Sulfitobacter</taxon>
    </lineage>
</organism>
<dbReference type="GO" id="GO:0008170">
    <property type="term" value="F:N-methyltransferase activity"/>
    <property type="evidence" value="ECO:0007669"/>
    <property type="project" value="UniProtKB-ARBA"/>
</dbReference>
<dbReference type="PANTHER" id="PTHR47739">
    <property type="entry name" value="TRNA1(VAL) (ADENINE(37)-N6)-METHYLTRANSFERASE"/>
    <property type="match status" value="1"/>
</dbReference>
<dbReference type="InterPro" id="IPR007848">
    <property type="entry name" value="Small_mtfrase_dom"/>
</dbReference>
<gene>
    <name evidence="4" type="ORF">GGR93_001158</name>
</gene>
<evidence type="ECO:0000259" key="3">
    <source>
        <dbReference type="Pfam" id="PF05175"/>
    </source>
</evidence>
<dbReference type="Proteomes" id="UP000565745">
    <property type="component" value="Unassembled WGS sequence"/>
</dbReference>